<reference evidence="5" key="1">
    <citation type="journal article" date="2023" name="Science">
        <title>Elucidation of the pathway for biosynthesis of saponin adjuvants from the soapbark tree.</title>
        <authorList>
            <person name="Reed J."/>
            <person name="Orme A."/>
            <person name="El-Demerdash A."/>
            <person name="Owen C."/>
            <person name="Martin L.B.B."/>
            <person name="Misra R.C."/>
            <person name="Kikuchi S."/>
            <person name="Rejzek M."/>
            <person name="Martin A.C."/>
            <person name="Harkess A."/>
            <person name="Leebens-Mack J."/>
            <person name="Louveau T."/>
            <person name="Stephenson M.J."/>
            <person name="Osbourn A."/>
        </authorList>
    </citation>
    <scope>NUCLEOTIDE SEQUENCE</scope>
    <source>
        <strain evidence="5">S10</strain>
    </source>
</reference>
<name>A0AAD7LVC5_QUISA</name>
<evidence type="ECO:0000256" key="2">
    <source>
        <dbReference type="ARBA" id="ARBA00009072"/>
    </source>
</evidence>
<feature type="compositionally biased region" description="Polar residues" evidence="4">
    <location>
        <begin position="104"/>
        <end position="122"/>
    </location>
</feature>
<evidence type="ECO:0000256" key="3">
    <source>
        <dbReference type="ARBA" id="ARBA00023242"/>
    </source>
</evidence>
<comment type="subcellular location">
    <subcellularLocation>
        <location evidence="1">Nucleus</location>
    </subcellularLocation>
</comment>
<dbReference type="AlphaFoldDB" id="A0AAD7LVC5"/>
<keyword evidence="3" id="KW-0539">Nucleus</keyword>
<gene>
    <name evidence="5" type="ORF">O6P43_014491</name>
</gene>
<feature type="compositionally biased region" description="Basic and acidic residues" evidence="4">
    <location>
        <begin position="396"/>
        <end position="417"/>
    </location>
</feature>
<feature type="region of interest" description="Disordered" evidence="4">
    <location>
        <begin position="1"/>
        <end position="47"/>
    </location>
</feature>
<feature type="region of interest" description="Disordered" evidence="4">
    <location>
        <begin position="104"/>
        <end position="156"/>
    </location>
</feature>
<comment type="caution">
    <text evidence="5">The sequence shown here is derived from an EMBL/GenBank/DDBJ whole genome shotgun (WGS) entry which is preliminary data.</text>
</comment>
<feature type="compositionally biased region" description="Low complexity" evidence="4">
    <location>
        <begin position="479"/>
        <end position="493"/>
    </location>
</feature>
<sequence>MLLSPGHSPRHLSSPSPSSFSEVPVQNRNNSSSAITTKSSSRNPSVLDEDTYVAAIEKIIERDFFPDISKLRDRLDWLEAIKTGDPVQIRDAQLKIMERRNRKVNNPNTDRRTQTPGSTFMRNFTPFDEFDTKTPRTPGISTKQIPGDGESSEVDGSVDESLSLDEFFRRYTSEDNYSFSKILEKVNRKRKERYVHLIEGENDDVKAIKDAKRNRITDGFGTSDQPPATLEGWKYTAKNLLMYHPSDRGEAPLTEEEMAVRIKGLTKEVNRANTRFHGKIMDSRPSDDSTVEILYTPVAGATPARISNRECDKLKKYDLEDLRKTPNPFYVETGKKGENGYSFVRTPSPAPGVDESPFITWGEIEGTPLRLDPEDTPIDIGGSADGPHYNIPFPPARDEKAHSLSREAARKLRERSKFFHKPPLPSPGRGGSASPSVRTLSHAAQKFVRNAIGKSSSTVDETLRASYRGDSPALGTPKSVRSVSRSGSVGSRSPSLREGSNPP</sequence>
<proteinExistence type="inferred from homology"/>
<evidence type="ECO:0000313" key="5">
    <source>
        <dbReference type="EMBL" id="KAJ7964727.1"/>
    </source>
</evidence>
<comment type="similarity">
    <text evidence="2">Belongs to the ESS2 family.</text>
</comment>
<accession>A0AAD7LVC5</accession>
<dbReference type="EMBL" id="JARAOO010000006">
    <property type="protein sequence ID" value="KAJ7964727.1"/>
    <property type="molecule type" value="Genomic_DNA"/>
</dbReference>
<dbReference type="GO" id="GO:0071013">
    <property type="term" value="C:catalytic step 2 spliceosome"/>
    <property type="evidence" value="ECO:0007669"/>
    <property type="project" value="TreeGrafter"/>
</dbReference>
<dbReference type="InterPro" id="IPR019148">
    <property type="entry name" value="Nuclear_protein_DGCR14_ESS-2"/>
</dbReference>
<dbReference type="PANTHER" id="PTHR12940">
    <property type="entry name" value="ES-2 PROTEIN - RELATED"/>
    <property type="match status" value="1"/>
</dbReference>
<evidence type="ECO:0000256" key="1">
    <source>
        <dbReference type="ARBA" id="ARBA00004123"/>
    </source>
</evidence>
<organism evidence="5 6">
    <name type="scientific">Quillaja saponaria</name>
    <name type="common">Soap bark tree</name>
    <dbReference type="NCBI Taxonomy" id="32244"/>
    <lineage>
        <taxon>Eukaryota</taxon>
        <taxon>Viridiplantae</taxon>
        <taxon>Streptophyta</taxon>
        <taxon>Embryophyta</taxon>
        <taxon>Tracheophyta</taxon>
        <taxon>Spermatophyta</taxon>
        <taxon>Magnoliopsida</taxon>
        <taxon>eudicotyledons</taxon>
        <taxon>Gunneridae</taxon>
        <taxon>Pentapetalae</taxon>
        <taxon>rosids</taxon>
        <taxon>fabids</taxon>
        <taxon>Fabales</taxon>
        <taxon>Quillajaceae</taxon>
        <taxon>Quillaja</taxon>
    </lineage>
</organism>
<dbReference type="KEGG" id="qsa:O6P43_014491"/>
<dbReference type="Proteomes" id="UP001163823">
    <property type="component" value="Chromosome 6"/>
</dbReference>
<protein>
    <submittedName>
        <fullName evidence="5">DGCR14-related</fullName>
    </submittedName>
</protein>
<evidence type="ECO:0000256" key="4">
    <source>
        <dbReference type="SAM" id="MobiDB-lite"/>
    </source>
</evidence>
<feature type="compositionally biased region" description="Low complexity" evidence="4">
    <location>
        <begin position="1"/>
        <end position="21"/>
    </location>
</feature>
<keyword evidence="6" id="KW-1185">Reference proteome</keyword>
<evidence type="ECO:0000313" key="6">
    <source>
        <dbReference type="Proteomes" id="UP001163823"/>
    </source>
</evidence>
<feature type="region of interest" description="Disordered" evidence="4">
    <location>
        <begin position="393"/>
        <end position="503"/>
    </location>
</feature>
<feature type="compositionally biased region" description="Low complexity" evidence="4">
    <location>
        <begin position="31"/>
        <end position="41"/>
    </location>
</feature>
<dbReference type="Pfam" id="PF09751">
    <property type="entry name" value="Es2"/>
    <property type="match status" value="1"/>
</dbReference>
<dbReference type="PANTHER" id="PTHR12940:SF0">
    <property type="entry name" value="SPLICING FACTOR ESS-2 HOMOLOG"/>
    <property type="match status" value="1"/>
</dbReference>